<feature type="domain" description="Fibronectin type-III" evidence="4">
    <location>
        <begin position="287"/>
        <end position="376"/>
    </location>
</feature>
<dbReference type="InterPro" id="IPR003961">
    <property type="entry name" value="FN3_dom"/>
</dbReference>
<dbReference type="EMBL" id="JAFIRN010000003">
    <property type="protein sequence ID" value="KAG5852082.1"/>
    <property type="molecule type" value="Genomic_DNA"/>
</dbReference>
<dbReference type="Gene3D" id="3.10.100.10">
    <property type="entry name" value="Mannose-Binding Protein A, subunit A"/>
    <property type="match status" value="1"/>
</dbReference>
<organism evidence="5 6">
    <name type="scientific">Anguilla anguilla</name>
    <name type="common">European freshwater eel</name>
    <name type="synonym">Muraena anguilla</name>
    <dbReference type="NCBI Taxonomy" id="7936"/>
    <lineage>
        <taxon>Eukaryota</taxon>
        <taxon>Metazoa</taxon>
        <taxon>Chordata</taxon>
        <taxon>Craniata</taxon>
        <taxon>Vertebrata</taxon>
        <taxon>Euteleostomi</taxon>
        <taxon>Actinopterygii</taxon>
        <taxon>Neopterygii</taxon>
        <taxon>Teleostei</taxon>
        <taxon>Anguilliformes</taxon>
        <taxon>Anguillidae</taxon>
        <taxon>Anguilla</taxon>
    </lineage>
</organism>
<dbReference type="SUPFAM" id="SSF49265">
    <property type="entry name" value="Fibronectin type III"/>
    <property type="match status" value="3"/>
</dbReference>
<dbReference type="Pfam" id="PF00041">
    <property type="entry name" value="fn3"/>
    <property type="match status" value="5"/>
</dbReference>
<evidence type="ECO:0000313" key="5">
    <source>
        <dbReference type="EMBL" id="KAG5852082.1"/>
    </source>
</evidence>
<dbReference type="PANTHER" id="PTHR46708:SF11">
    <property type="entry name" value="RECEPTOR-TYPE TYROSINE-PROTEIN PHOSPHATASE ETA-LIKE"/>
    <property type="match status" value="1"/>
</dbReference>
<evidence type="ECO:0000256" key="1">
    <source>
        <dbReference type="ARBA" id="ARBA00022737"/>
    </source>
</evidence>
<keyword evidence="6" id="KW-1185">Reference proteome</keyword>
<dbReference type="PANTHER" id="PTHR46708">
    <property type="entry name" value="TENASCIN"/>
    <property type="match status" value="1"/>
</dbReference>
<feature type="domain" description="C-type lectin" evidence="3">
    <location>
        <begin position="20"/>
        <end position="144"/>
    </location>
</feature>
<dbReference type="InterPro" id="IPR001304">
    <property type="entry name" value="C-type_lectin-like"/>
</dbReference>
<dbReference type="CDD" id="cd00063">
    <property type="entry name" value="FN3"/>
    <property type="match status" value="5"/>
</dbReference>
<dbReference type="InterPro" id="IPR013783">
    <property type="entry name" value="Ig-like_fold"/>
</dbReference>
<proteinExistence type="predicted"/>
<sequence>MSLGMGKTGILFLIVCACCSSERQYFAQRNASTWEEARQHCQLCYKELVSLTSDNIQILAQNLNSDYWIGLRKYFNNSMFWSQWSNGDPMTFQNWYPGQPKLPKPQPKPMHTVNLGGFCSNFNITEHSYLQDDVCVIEVEEFCMNTTSVKTEYIPSESMLLSRTNFTEEEEMEVPENPCVSLLSSGLWFEKKCTDVLPYICYEDRFYGKVAISNVTLSSMTVSWMAGPGNIALYRVEVRGDIHLTENTTDLIMNFYNLTSGTKYRVQVFPVKCERDLNPQNVTFYTKPGSVRHLGVINVTMDSAFLSWVQPIGNHSFYKVKVNGHSSLATLNVTNEYIQIENLRPGQNYTFIVNAEVEDLSRTGDTDSTSAYTLPDKVRELTANEVTMDTIMLTWMPPEGSSCCYRVHVQQGKTRKILLNQTLVGTNLTVENLTAGTEFQLSVAARAGARPNDSVEGEAFTIMYYSKPSPVKNLILNSSNDCIMARWDPPDGNFDFYRLKLEQGNFIEATTNETFHTFQNLNSAVNYTVTIYTELMQKSRQSDGVSKWIFTLPIKPENLQVVNSTMQSISLEWDVPEKLQGSPVTYRVEFTAAFWNHIGRMEVQKNNVMLTGLKSGTSYKFDVKTLAGNLSSESISTSALTEPEKTTLVLMIQCSSETPLFCEEPNTADKIFEELNKIVKGKLEDQVYWRLEWKKK</sequence>
<dbReference type="InterPro" id="IPR016186">
    <property type="entry name" value="C-type_lectin-like/link_sf"/>
</dbReference>
<dbReference type="Pfam" id="PF00059">
    <property type="entry name" value="Lectin_C"/>
    <property type="match status" value="1"/>
</dbReference>
<gene>
    <name evidence="5" type="ORF">ANANG_G00058640</name>
</gene>
<feature type="signal peptide" evidence="2">
    <location>
        <begin position="1"/>
        <end position="21"/>
    </location>
</feature>
<feature type="domain" description="Fibronectin type-III" evidence="4">
    <location>
        <begin position="555"/>
        <end position="644"/>
    </location>
</feature>
<accession>A0A9D3MQJ8</accession>
<dbReference type="SMART" id="SM00034">
    <property type="entry name" value="CLECT"/>
    <property type="match status" value="1"/>
</dbReference>
<dbReference type="PROSITE" id="PS50041">
    <property type="entry name" value="C_TYPE_LECTIN_2"/>
    <property type="match status" value="1"/>
</dbReference>
<dbReference type="PROSITE" id="PS51257">
    <property type="entry name" value="PROKAR_LIPOPROTEIN"/>
    <property type="match status" value="1"/>
</dbReference>
<keyword evidence="2" id="KW-0732">Signal</keyword>
<protein>
    <submittedName>
        <fullName evidence="5">Uncharacterized protein</fullName>
    </submittedName>
</protein>
<dbReference type="PROSITE" id="PS50853">
    <property type="entry name" value="FN3"/>
    <property type="match status" value="3"/>
</dbReference>
<evidence type="ECO:0000259" key="3">
    <source>
        <dbReference type="PROSITE" id="PS50041"/>
    </source>
</evidence>
<keyword evidence="1" id="KW-0677">Repeat</keyword>
<dbReference type="SUPFAM" id="SSF56436">
    <property type="entry name" value="C-type lectin-like"/>
    <property type="match status" value="1"/>
</dbReference>
<dbReference type="AlphaFoldDB" id="A0A9D3MQJ8"/>
<evidence type="ECO:0000259" key="4">
    <source>
        <dbReference type="PROSITE" id="PS50853"/>
    </source>
</evidence>
<dbReference type="Gene3D" id="2.60.40.10">
    <property type="entry name" value="Immunoglobulins"/>
    <property type="match status" value="5"/>
</dbReference>
<dbReference type="CDD" id="cd00037">
    <property type="entry name" value="CLECT"/>
    <property type="match status" value="1"/>
</dbReference>
<reference evidence="5" key="1">
    <citation type="submission" date="2021-01" db="EMBL/GenBank/DDBJ databases">
        <title>A chromosome-scale assembly of European eel, Anguilla anguilla.</title>
        <authorList>
            <person name="Henkel C."/>
            <person name="Jong-Raadsen S.A."/>
            <person name="Dufour S."/>
            <person name="Weltzien F.-A."/>
            <person name="Palstra A.P."/>
            <person name="Pelster B."/>
            <person name="Spaink H.P."/>
            <person name="Van Den Thillart G.E."/>
            <person name="Jansen H."/>
            <person name="Zahm M."/>
            <person name="Klopp C."/>
            <person name="Cedric C."/>
            <person name="Louis A."/>
            <person name="Berthelot C."/>
            <person name="Parey E."/>
            <person name="Roest Crollius H."/>
            <person name="Montfort J."/>
            <person name="Robinson-Rechavi M."/>
            <person name="Bucao C."/>
            <person name="Bouchez O."/>
            <person name="Gislard M."/>
            <person name="Lluch J."/>
            <person name="Milhes M."/>
            <person name="Lampietro C."/>
            <person name="Lopez Roques C."/>
            <person name="Donnadieu C."/>
            <person name="Braasch I."/>
            <person name="Desvignes T."/>
            <person name="Postlethwait J."/>
            <person name="Bobe J."/>
            <person name="Guiguen Y."/>
            <person name="Dirks R."/>
        </authorList>
    </citation>
    <scope>NUCLEOTIDE SEQUENCE</scope>
    <source>
        <strain evidence="5">Tag_6206</strain>
        <tissue evidence="5">Liver</tissue>
    </source>
</reference>
<dbReference type="InterPro" id="IPR016187">
    <property type="entry name" value="CTDL_fold"/>
</dbReference>
<dbReference type="SMART" id="SM00060">
    <property type="entry name" value="FN3"/>
    <property type="match status" value="5"/>
</dbReference>
<comment type="caution">
    <text evidence="5">The sequence shown here is derived from an EMBL/GenBank/DDBJ whole genome shotgun (WGS) entry which is preliminary data.</text>
</comment>
<feature type="chain" id="PRO_5038570320" evidence="2">
    <location>
        <begin position="22"/>
        <end position="696"/>
    </location>
</feature>
<feature type="domain" description="Fibronectin type-III" evidence="4">
    <location>
        <begin position="377"/>
        <end position="469"/>
    </location>
</feature>
<dbReference type="Proteomes" id="UP001044222">
    <property type="component" value="Unassembled WGS sequence"/>
</dbReference>
<evidence type="ECO:0000313" key="6">
    <source>
        <dbReference type="Proteomes" id="UP001044222"/>
    </source>
</evidence>
<dbReference type="InterPro" id="IPR036116">
    <property type="entry name" value="FN3_sf"/>
</dbReference>
<dbReference type="InterPro" id="IPR050991">
    <property type="entry name" value="ECM_Regulatory_Proteins"/>
</dbReference>
<evidence type="ECO:0000256" key="2">
    <source>
        <dbReference type="SAM" id="SignalP"/>
    </source>
</evidence>
<name>A0A9D3MQJ8_ANGAN</name>